<dbReference type="KEGG" id="ctak:4412677_00959"/>
<proteinExistence type="predicted"/>
<name>A0A239X6N5_9FLAO</name>
<sequence length="412" mass="48051">MKIYETPFWNLKKSFKFRTENQEPRTKNQEPKNKNRKPSTGTITNNQMKIHLVSTPDVHPQLVDEVLEILNSVSGPMHFSVLKMPWNPDDLFQVQQHRYRNDYRFKIDSEYKKQKYIAQKGYPLSWRELFFLCEKARNFADLEESDFVILVTNRRNSMNFFSMFDTEGKRNAFIQSSDWEIFLEAPESFPVAYEVVANVLRILMKFKLTEDHTDTYHQNPIGCMNDFCENKTEIILKLRTADLCPNCLKRLSDCGTDEEIIVHALNIFERVRSSLKFSQGFVGNIRPKKLKIDEKGNVSVGGKSISLGPLQKTIFIFFLKHLEGIRIAELGDYEQEIFEIYQKLKTNADPKNISNLVNIIDGNFNYNKSRLTKMLRSEIGEPLANYYYITGNPGEKFKIALPSELIEISDVF</sequence>
<protein>
    <submittedName>
        <fullName evidence="2">Uncharacterized protein</fullName>
    </submittedName>
</protein>
<dbReference type="RefSeq" id="WP_095070921.1">
    <property type="nucleotide sequence ID" value="NZ_LT906465.1"/>
</dbReference>
<evidence type="ECO:0000313" key="2">
    <source>
        <dbReference type="EMBL" id="SNV41654.1"/>
    </source>
</evidence>
<reference evidence="2 3" key="1">
    <citation type="submission" date="2017-06" db="EMBL/GenBank/DDBJ databases">
        <authorList>
            <consortium name="Pathogen Informatics"/>
        </authorList>
    </citation>
    <scope>NUCLEOTIDE SEQUENCE [LARGE SCALE GENOMIC DNA]</scope>
    <source>
        <strain evidence="2 3">NCTC13490</strain>
    </source>
</reference>
<accession>A0A239X6N5</accession>
<dbReference type="Proteomes" id="UP000215196">
    <property type="component" value="Chromosome 1"/>
</dbReference>
<feature type="compositionally biased region" description="Basic and acidic residues" evidence="1">
    <location>
        <begin position="18"/>
        <end position="33"/>
    </location>
</feature>
<dbReference type="AlphaFoldDB" id="A0A239X6N5"/>
<evidence type="ECO:0000313" key="3">
    <source>
        <dbReference type="Proteomes" id="UP000215196"/>
    </source>
</evidence>
<feature type="region of interest" description="Disordered" evidence="1">
    <location>
        <begin position="18"/>
        <end position="43"/>
    </location>
</feature>
<evidence type="ECO:0000256" key="1">
    <source>
        <dbReference type="SAM" id="MobiDB-lite"/>
    </source>
</evidence>
<gene>
    <name evidence="2" type="ORF">SAMEA4412677_00959</name>
</gene>
<keyword evidence="3" id="KW-1185">Reference proteome</keyword>
<dbReference type="EMBL" id="LT906465">
    <property type="protein sequence ID" value="SNV41654.1"/>
    <property type="molecule type" value="Genomic_DNA"/>
</dbReference>
<organism evidence="2 3">
    <name type="scientific">Chryseobacterium taklimakanense</name>
    <dbReference type="NCBI Taxonomy" id="536441"/>
    <lineage>
        <taxon>Bacteria</taxon>
        <taxon>Pseudomonadati</taxon>
        <taxon>Bacteroidota</taxon>
        <taxon>Flavobacteriia</taxon>
        <taxon>Flavobacteriales</taxon>
        <taxon>Weeksellaceae</taxon>
        <taxon>Chryseobacterium group</taxon>
        <taxon>Chryseobacterium</taxon>
    </lineage>
</organism>